<protein>
    <submittedName>
        <fullName evidence="2">Competence protein ComEA</fullName>
    </submittedName>
</protein>
<dbReference type="InterPro" id="IPR019554">
    <property type="entry name" value="Soluble_ligand-bd"/>
</dbReference>
<dbReference type="InterPro" id="IPR051675">
    <property type="entry name" value="Endo/Exo/Phosphatase_dom_1"/>
</dbReference>
<dbReference type="Proteomes" id="UP001519271">
    <property type="component" value="Unassembled WGS sequence"/>
</dbReference>
<feature type="domain" description="Helix-hairpin-helix DNA-binding motif class 1" evidence="1">
    <location>
        <begin position="147"/>
        <end position="166"/>
    </location>
</feature>
<dbReference type="Gene3D" id="1.10.150.320">
    <property type="entry name" value="Photosystem II 12 kDa extrinsic protein"/>
    <property type="match status" value="1"/>
</dbReference>
<evidence type="ECO:0000313" key="2">
    <source>
        <dbReference type="EMBL" id="MBP1919575.1"/>
    </source>
</evidence>
<proteinExistence type="predicted"/>
<dbReference type="PANTHER" id="PTHR21180:SF32">
    <property type="entry name" value="ENDONUCLEASE_EXONUCLEASE_PHOSPHATASE FAMILY DOMAIN-CONTAINING PROTEIN 1"/>
    <property type="match status" value="1"/>
</dbReference>
<comment type="caution">
    <text evidence="2">The sequence shown here is derived from an EMBL/GenBank/DDBJ whole genome shotgun (WGS) entry which is preliminary data.</text>
</comment>
<dbReference type="SUPFAM" id="SSF47781">
    <property type="entry name" value="RuvA domain 2-like"/>
    <property type="match status" value="1"/>
</dbReference>
<accession>A0ABS4G4T7</accession>
<gene>
    <name evidence="2" type="ORF">J2Z34_002064</name>
</gene>
<dbReference type="SMART" id="SM00278">
    <property type="entry name" value="HhH1"/>
    <property type="match status" value="2"/>
</dbReference>
<name>A0ABS4G4T7_9CLOT</name>
<dbReference type="InterPro" id="IPR003583">
    <property type="entry name" value="Hlx-hairpin-Hlx_DNA-bd_motif"/>
</dbReference>
<dbReference type="InterPro" id="IPR010994">
    <property type="entry name" value="RuvA_2-like"/>
</dbReference>
<organism evidence="2 3">
    <name type="scientific">Youngiibacter multivorans</name>
    <dbReference type="NCBI Taxonomy" id="937251"/>
    <lineage>
        <taxon>Bacteria</taxon>
        <taxon>Bacillati</taxon>
        <taxon>Bacillota</taxon>
        <taxon>Clostridia</taxon>
        <taxon>Eubacteriales</taxon>
        <taxon>Clostridiaceae</taxon>
        <taxon>Youngiibacter</taxon>
    </lineage>
</organism>
<sequence length="170" mass="18735">MFVSVSCSTEVYEEDPVEVVVTEGNEVSERSEEIIVEIKGAVARPGVYSIPKDKRLNDLLELAGGKTDLSDMRSVNLAKKLKDGESYVIPAVGEEPVPTSVPSDEERKLDINSATREQLMEVPGIGPATADNILKKRDELGEFKTIEDLLEVDRIGDKTLEKLKEYLEVG</sequence>
<dbReference type="EMBL" id="JAGGKC010000016">
    <property type="protein sequence ID" value="MBP1919575.1"/>
    <property type="molecule type" value="Genomic_DNA"/>
</dbReference>
<evidence type="ECO:0000259" key="1">
    <source>
        <dbReference type="SMART" id="SM00278"/>
    </source>
</evidence>
<dbReference type="PANTHER" id="PTHR21180">
    <property type="entry name" value="ENDONUCLEASE/EXONUCLEASE/PHOSPHATASE FAMILY DOMAIN-CONTAINING PROTEIN 1"/>
    <property type="match status" value="1"/>
</dbReference>
<keyword evidence="3" id="KW-1185">Reference proteome</keyword>
<dbReference type="Pfam" id="PF10531">
    <property type="entry name" value="SLBB"/>
    <property type="match status" value="1"/>
</dbReference>
<evidence type="ECO:0000313" key="3">
    <source>
        <dbReference type="Proteomes" id="UP001519271"/>
    </source>
</evidence>
<feature type="domain" description="Helix-hairpin-helix DNA-binding motif class 1" evidence="1">
    <location>
        <begin position="117"/>
        <end position="136"/>
    </location>
</feature>
<dbReference type="InterPro" id="IPR004509">
    <property type="entry name" value="Competence_ComEA_HhH"/>
</dbReference>
<dbReference type="NCBIfam" id="TIGR00426">
    <property type="entry name" value="competence protein ComEA helix-hairpin-helix repeat region"/>
    <property type="match status" value="1"/>
</dbReference>
<reference evidence="2 3" key="1">
    <citation type="submission" date="2021-03" db="EMBL/GenBank/DDBJ databases">
        <title>Genomic Encyclopedia of Type Strains, Phase IV (KMG-IV): sequencing the most valuable type-strain genomes for metagenomic binning, comparative biology and taxonomic classification.</title>
        <authorList>
            <person name="Goeker M."/>
        </authorList>
    </citation>
    <scope>NUCLEOTIDE SEQUENCE [LARGE SCALE GENOMIC DNA]</scope>
    <source>
        <strain evidence="2 3">DSM 6139</strain>
    </source>
</reference>
<dbReference type="Pfam" id="PF12836">
    <property type="entry name" value="HHH_3"/>
    <property type="match status" value="1"/>
</dbReference>